<comment type="similarity">
    <text evidence="2">Belongs to the G-protein coupled receptor 1 family.</text>
</comment>
<dbReference type="Proteomes" id="UP001107558">
    <property type="component" value="Chromosome 3"/>
</dbReference>
<feature type="compositionally biased region" description="Low complexity" evidence="11">
    <location>
        <begin position="88"/>
        <end position="105"/>
    </location>
</feature>
<comment type="caution">
    <text evidence="14">The sequence shown here is derived from an EMBL/GenBank/DDBJ whole genome shotgun (WGS) entry which is preliminary data.</text>
</comment>
<feature type="compositionally biased region" description="Polar residues" evidence="11">
    <location>
        <begin position="327"/>
        <end position="341"/>
    </location>
</feature>
<dbReference type="Gene3D" id="1.20.1070.10">
    <property type="entry name" value="Rhodopsin 7-helix transmembrane proteins"/>
    <property type="match status" value="1"/>
</dbReference>
<dbReference type="PROSITE" id="PS50262">
    <property type="entry name" value="G_PROTEIN_RECEP_F1_2"/>
    <property type="match status" value="1"/>
</dbReference>
<evidence type="ECO:0000256" key="1">
    <source>
        <dbReference type="ARBA" id="ARBA00004651"/>
    </source>
</evidence>
<evidence type="ECO:0000256" key="10">
    <source>
        <dbReference type="ARBA" id="ARBA00023224"/>
    </source>
</evidence>
<dbReference type="PRINTS" id="PR00237">
    <property type="entry name" value="GPCRRHODOPSN"/>
</dbReference>
<evidence type="ECO:0000313" key="15">
    <source>
        <dbReference type="Proteomes" id="UP001107558"/>
    </source>
</evidence>
<evidence type="ECO:0000256" key="2">
    <source>
        <dbReference type="ARBA" id="ARBA00010663"/>
    </source>
</evidence>
<evidence type="ECO:0000256" key="12">
    <source>
        <dbReference type="SAM" id="Phobius"/>
    </source>
</evidence>
<dbReference type="PROSITE" id="PS51257">
    <property type="entry name" value="PROKAR_LIPOPROTEIN"/>
    <property type="match status" value="1"/>
</dbReference>
<evidence type="ECO:0000256" key="7">
    <source>
        <dbReference type="ARBA" id="ARBA00023136"/>
    </source>
</evidence>
<dbReference type="PANTHER" id="PTHR24248">
    <property type="entry name" value="ADRENERGIC RECEPTOR-RELATED G-PROTEIN COUPLED RECEPTOR"/>
    <property type="match status" value="1"/>
</dbReference>
<keyword evidence="8" id="KW-0675">Receptor</keyword>
<keyword evidence="3" id="KW-1003">Cell membrane</keyword>
<evidence type="ECO:0000256" key="11">
    <source>
        <dbReference type="SAM" id="MobiDB-lite"/>
    </source>
</evidence>
<proteinExistence type="inferred from homology"/>
<evidence type="ECO:0000256" key="6">
    <source>
        <dbReference type="ARBA" id="ARBA00023040"/>
    </source>
</evidence>
<dbReference type="PANTHER" id="PTHR24248:SF174">
    <property type="entry name" value="TYRAMINE_OCTOPAMINE RECEPTOR"/>
    <property type="match status" value="1"/>
</dbReference>
<feature type="region of interest" description="Disordered" evidence="11">
    <location>
        <begin position="79"/>
        <end position="118"/>
    </location>
</feature>
<evidence type="ECO:0000313" key="14">
    <source>
        <dbReference type="EMBL" id="KAG5670324.1"/>
    </source>
</evidence>
<keyword evidence="15" id="KW-1185">Reference proteome</keyword>
<evidence type="ECO:0000256" key="9">
    <source>
        <dbReference type="ARBA" id="ARBA00023180"/>
    </source>
</evidence>
<feature type="transmembrane region" description="Helical" evidence="12">
    <location>
        <begin position="263"/>
        <end position="285"/>
    </location>
</feature>
<comment type="subcellular location">
    <subcellularLocation>
        <location evidence="1">Cell membrane</location>
        <topology evidence="1">Multi-pass membrane protein</topology>
    </subcellularLocation>
</comment>
<evidence type="ECO:0000256" key="4">
    <source>
        <dbReference type="ARBA" id="ARBA00022692"/>
    </source>
</evidence>
<dbReference type="InterPro" id="IPR017452">
    <property type="entry name" value="GPCR_Rhodpsn_7TM"/>
</dbReference>
<evidence type="ECO:0000256" key="8">
    <source>
        <dbReference type="ARBA" id="ARBA00023170"/>
    </source>
</evidence>
<keyword evidence="9" id="KW-0325">Glycoprotein</keyword>
<protein>
    <recommendedName>
        <fullName evidence="13">G-protein coupled receptors family 1 profile domain-containing protein</fullName>
    </recommendedName>
</protein>
<evidence type="ECO:0000256" key="3">
    <source>
        <dbReference type="ARBA" id="ARBA00022475"/>
    </source>
</evidence>
<gene>
    <name evidence="14" type="ORF">PVAND_000600</name>
</gene>
<accession>A0A9J6BKF6</accession>
<evidence type="ECO:0000259" key="13">
    <source>
        <dbReference type="PROSITE" id="PS50262"/>
    </source>
</evidence>
<dbReference type="EMBL" id="JADBJN010000003">
    <property type="protein sequence ID" value="KAG5670324.1"/>
    <property type="molecule type" value="Genomic_DNA"/>
</dbReference>
<keyword evidence="6" id="KW-0297">G-protein coupled receptor</keyword>
<organism evidence="14 15">
    <name type="scientific">Polypedilum vanderplanki</name>
    <name type="common">Sleeping chironomid midge</name>
    <dbReference type="NCBI Taxonomy" id="319348"/>
    <lineage>
        <taxon>Eukaryota</taxon>
        <taxon>Metazoa</taxon>
        <taxon>Ecdysozoa</taxon>
        <taxon>Arthropoda</taxon>
        <taxon>Hexapoda</taxon>
        <taxon>Insecta</taxon>
        <taxon>Pterygota</taxon>
        <taxon>Neoptera</taxon>
        <taxon>Endopterygota</taxon>
        <taxon>Diptera</taxon>
        <taxon>Nematocera</taxon>
        <taxon>Chironomoidea</taxon>
        <taxon>Chironomidae</taxon>
        <taxon>Chironominae</taxon>
        <taxon>Polypedilum</taxon>
        <taxon>Polypedilum</taxon>
    </lineage>
</organism>
<keyword evidence="5 12" id="KW-1133">Transmembrane helix</keyword>
<feature type="region of interest" description="Disordered" evidence="11">
    <location>
        <begin position="308"/>
        <end position="353"/>
    </location>
</feature>
<feature type="compositionally biased region" description="Basic and acidic residues" evidence="11">
    <location>
        <begin position="314"/>
        <end position="326"/>
    </location>
</feature>
<keyword evidence="7 12" id="KW-0472">Membrane</keyword>
<dbReference type="GO" id="GO:0005886">
    <property type="term" value="C:plasma membrane"/>
    <property type="evidence" value="ECO:0007669"/>
    <property type="project" value="UniProtKB-SubCell"/>
</dbReference>
<dbReference type="AlphaFoldDB" id="A0A9J6BKF6"/>
<feature type="domain" description="G-protein coupled receptors family 1 profile" evidence="13">
    <location>
        <begin position="224"/>
        <end position="282"/>
    </location>
</feature>
<dbReference type="OrthoDB" id="6358729at2759"/>
<dbReference type="SUPFAM" id="SSF81321">
    <property type="entry name" value="Family A G protein-coupled receptor-like"/>
    <property type="match status" value="1"/>
</dbReference>
<dbReference type="Pfam" id="PF00001">
    <property type="entry name" value="7tm_1"/>
    <property type="match status" value="1"/>
</dbReference>
<evidence type="ECO:0000256" key="5">
    <source>
        <dbReference type="ARBA" id="ARBA00022989"/>
    </source>
</evidence>
<dbReference type="GO" id="GO:0004930">
    <property type="term" value="F:G protein-coupled receptor activity"/>
    <property type="evidence" value="ECO:0007669"/>
    <property type="project" value="UniProtKB-KW"/>
</dbReference>
<sequence length="353" mass="38829">MRNPITEICHPIVITNLSAACNLSTAVSNNTSSTTAPLNELSTSANLFRSKSVRVSNSITRLGNRFEEQRLTLRIHRGRGSNYHESPHSNGGSTHSTTTSLGSASPERLSRFTTRKHEKVKISVSYPSSENISSPTHSQGTNQLYAVHYTVNGKETQASHLCRGNSTSSSGVGAVGGRGSVSSNNNSTLSKDFLNVHERTTSPRASKKMGKRNIKAQVKKFRMETKAAKTLAIIVGLFILCWLPFFTLYLIRPFCDDCINQILFSVVFFIGYCNSAINPLIYALFSKDFRFAFKRIICKCFCSGEGFKKPSSRRGSDMSALRRDGTRTPSISPSALAQSINDDSDPIVDDLHR</sequence>
<reference evidence="14" key="1">
    <citation type="submission" date="2021-03" db="EMBL/GenBank/DDBJ databases">
        <title>Chromosome level genome of the anhydrobiotic midge Polypedilum vanderplanki.</title>
        <authorList>
            <person name="Yoshida Y."/>
            <person name="Kikawada T."/>
            <person name="Gusev O."/>
        </authorList>
    </citation>
    <scope>NUCLEOTIDE SEQUENCE</scope>
    <source>
        <strain evidence="14">NIAS01</strain>
        <tissue evidence="14">Whole body or cell culture</tissue>
    </source>
</reference>
<feature type="compositionally biased region" description="Acidic residues" evidence="11">
    <location>
        <begin position="342"/>
        <end position="353"/>
    </location>
</feature>
<keyword evidence="10" id="KW-0807">Transducer</keyword>
<dbReference type="InterPro" id="IPR000276">
    <property type="entry name" value="GPCR_Rhodpsn"/>
</dbReference>
<name>A0A9J6BKF6_POLVA</name>
<feature type="transmembrane region" description="Helical" evidence="12">
    <location>
        <begin position="230"/>
        <end position="251"/>
    </location>
</feature>
<keyword evidence="4 12" id="KW-0812">Transmembrane</keyword>
<feature type="region of interest" description="Disordered" evidence="11">
    <location>
        <begin position="158"/>
        <end position="181"/>
    </location>
</feature>